<sequence length="70" mass="7654">MERTLYCAVCLLGLFIVVLSQQCDNGPPLLNVFCGRGPSRQDCPSGYFCNIDPTDRFAVCCPERAPPIAT</sequence>
<keyword evidence="3" id="KW-1185">Reference proteome</keyword>
<feature type="chain" id="PRO_5036491306" evidence="1">
    <location>
        <begin position="21"/>
        <end position="70"/>
    </location>
</feature>
<evidence type="ECO:0000313" key="3">
    <source>
        <dbReference type="Proteomes" id="UP000005408"/>
    </source>
</evidence>
<keyword evidence="1" id="KW-0732">Signal</keyword>
<dbReference type="EnsemblMetazoa" id="G8817.1">
    <property type="protein sequence ID" value="G8817.1:cds"/>
    <property type="gene ID" value="G8817"/>
</dbReference>
<protein>
    <submittedName>
        <fullName evidence="2">Uncharacterized protein</fullName>
    </submittedName>
</protein>
<dbReference type="Proteomes" id="UP000005408">
    <property type="component" value="Unassembled WGS sequence"/>
</dbReference>
<evidence type="ECO:0000256" key="1">
    <source>
        <dbReference type="SAM" id="SignalP"/>
    </source>
</evidence>
<reference evidence="2" key="1">
    <citation type="submission" date="2022-08" db="UniProtKB">
        <authorList>
            <consortium name="EnsemblMetazoa"/>
        </authorList>
    </citation>
    <scope>IDENTIFICATION</scope>
    <source>
        <strain evidence="2">05x7-T-G4-1.051#20</strain>
    </source>
</reference>
<name>A0A8W8NQL2_MAGGI</name>
<dbReference type="Pfam" id="PF14625">
    <property type="entry name" value="Lustrin_cystein"/>
    <property type="match status" value="1"/>
</dbReference>
<dbReference type="InterPro" id="IPR028150">
    <property type="entry name" value="Lustrin_cystein"/>
</dbReference>
<proteinExistence type="predicted"/>
<accession>A0A8W8NQL2</accession>
<feature type="signal peptide" evidence="1">
    <location>
        <begin position="1"/>
        <end position="20"/>
    </location>
</feature>
<dbReference type="AlphaFoldDB" id="A0A8W8NQL2"/>
<organism evidence="2 3">
    <name type="scientific">Magallana gigas</name>
    <name type="common">Pacific oyster</name>
    <name type="synonym">Crassostrea gigas</name>
    <dbReference type="NCBI Taxonomy" id="29159"/>
    <lineage>
        <taxon>Eukaryota</taxon>
        <taxon>Metazoa</taxon>
        <taxon>Spiralia</taxon>
        <taxon>Lophotrochozoa</taxon>
        <taxon>Mollusca</taxon>
        <taxon>Bivalvia</taxon>
        <taxon>Autobranchia</taxon>
        <taxon>Pteriomorphia</taxon>
        <taxon>Ostreida</taxon>
        <taxon>Ostreoidea</taxon>
        <taxon>Ostreidae</taxon>
        <taxon>Magallana</taxon>
    </lineage>
</organism>
<evidence type="ECO:0000313" key="2">
    <source>
        <dbReference type="EnsemblMetazoa" id="G8817.1:cds"/>
    </source>
</evidence>